<gene>
    <name evidence="1" type="ORF">CFOL_v3_02899</name>
</gene>
<proteinExistence type="predicted"/>
<sequence length="113" mass="12843">MPTDISGITCKHVCCLGHTRENPGNYYHEYFSVGRLFETYSDVLHPIAKANIEPSCLNENIQPPPLKRLQGRPIMTRRRELGEPVSGIKRSSTVKCITCGFVHNKRRCQRGQC</sequence>
<protein>
    <submittedName>
        <fullName evidence="1">Uncharacterized protein</fullName>
    </submittedName>
</protein>
<keyword evidence="2" id="KW-1185">Reference proteome</keyword>
<reference evidence="2" key="1">
    <citation type="submission" date="2016-04" db="EMBL/GenBank/DDBJ databases">
        <title>Cephalotus genome sequencing.</title>
        <authorList>
            <person name="Fukushima K."/>
            <person name="Hasebe M."/>
            <person name="Fang X."/>
        </authorList>
    </citation>
    <scope>NUCLEOTIDE SEQUENCE [LARGE SCALE GENOMIC DNA]</scope>
    <source>
        <strain evidence="2">cv. St1</strain>
    </source>
</reference>
<dbReference type="EMBL" id="BDDD01000108">
    <property type="protein sequence ID" value="GAV59368.1"/>
    <property type="molecule type" value="Genomic_DNA"/>
</dbReference>
<name>A0A1Q3AUF7_CEPFO</name>
<comment type="caution">
    <text evidence="1">The sequence shown here is derived from an EMBL/GenBank/DDBJ whole genome shotgun (WGS) entry which is preliminary data.</text>
</comment>
<dbReference type="InParanoid" id="A0A1Q3AUF7"/>
<dbReference type="AlphaFoldDB" id="A0A1Q3AUF7"/>
<organism evidence="1 2">
    <name type="scientific">Cephalotus follicularis</name>
    <name type="common">Albany pitcher plant</name>
    <dbReference type="NCBI Taxonomy" id="3775"/>
    <lineage>
        <taxon>Eukaryota</taxon>
        <taxon>Viridiplantae</taxon>
        <taxon>Streptophyta</taxon>
        <taxon>Embryophyta</taxon>
        <taxon>Tracheophyta</taxon>
        <taxon>Spermatophyta</taxon>
        <taxon>Magnoliopsida</taxon>
        <taxon>eudicotyledons</taxon>
        <taxon>Gunneridae</taxon>
        <taxon>Pentapetalae</taxon>
        <taxon>rosids</taxon>
        <taxon>fabids</taxon>
        <taxon>Oxalidales</taxon>
        <taxon>Cephalotaceae</taxon>
        <taxon>Cephalotus</taxon>
    </lineage>
</organism>
<accession>A0A1Q3AUF7</accession>
<dbReference type="Proteomes" id="UP000187406">
    <property type="component" value="Unassembled WGS sequence"/>
</dbReference>
<evidence type="ECO:0000313" key="1">
    <source>
        <dbReference type="EMBL" id="GAV59368.1"/>
    </source>
</evidence>
<dbReference type="OrthoDB" id="1939383at2759"/>
<evidence type="ECO:0000313" key="2">
    <source>
        <dbReference type="Proteomes" id="UP000187406"/>
    </source>
</evidence>